<keyword evidence="2" id="KW-1185">Reference proteome</keyword>
<gene>
    <name evidence="1" type="ORF">HaLaN_04715</name>
</gene>
<dbReference type="Proteomes" id="UP000485058">
    <property type="component" value="Unassembled WGS sequence"/>
</dbReference>
<protein>
    <submittedName>
        <fullName evidence="1">Uncharacterized protein</fullName>
    </submittedName>
</protein>
<evidence type="ECO:0000313" key="1">
    <source>
        <dbReference type="EMBL" id="GFH09547.1"/>
    </source>
</evidence>
<dbReference type="EMBL" id="BLLF01000243">
    <property type="protein sequence ID" value="GFH09547.1"/>
    <property type="molecule type" value="Genomic_DNA"/>
</dbReference>
<dbReference type="AlphaFoldDB" id="A0A699YH99"/>
<comment type="caution">
    <text evidence="1">The sequence shown here is derived from an EMBL/GenBank/DDBJ whole genome shotgun (WGS) entry which is preliminary data.</text>
</comment>
<reference evidence="1 2" key="1">
    <citation type="submission" date="2020-02" db="EMBL/GenBank/DDBJ databases">
        <title>Draft genome sequence of Haematococcus lacustris strain NIES-144.</title>
        <authorList>
            <person name="Morimoto D."/>
            <person name="Nakagawa S."/>
            <person name="Yoshida T."/>
            <person name="Sawayama S."/>
        </authorList>
    </citation>
    <scope>NUCLEOTIDE SEQUENCE [LARGE SCALE GENOMIC DNA]</scope>
    <source>
        <strain evidence="1 2">NIES-144</strain>
    </source>
</reference>
<sequence length="84" mass="9492">MMPGAGSQSEALGWYRGVYERGLRLSSGGLLCMVRMVCHVQSKMYKQRCTWAQHEVMQVLITVLNSHDKLRLLPDGTRDSAHSK</sequence>
<organism evidence="1 2">
    <name type="scientific">Haematococcus lacustris</name>
    <name type="common">Green alga</name>
    <name type="synonym">Haematococcus pluvialis</name>
    <dbReference type="NCBI Taxonomy" id="44745"/>
    <lineage>
        <taxon>Eukaryota</taxon>
        <taxon>Viridiplantae</taxon>
        <taxon>Chlorophyta</taxon>
        <taxon>core chlorophytes</taxon>
        <taxon>Chlorophyceae</taxon>
        <taxon>CS clade</taxon>
        <taxon>Chlamydomonadales</taxon>
        <taxon>Haematococcaceae</taxon>
        <taxon>Haematococcus</taxon>
    </lineage>
</organism>
<accession>A0A699YH99</accession>
<proteinExistence type="predicted"/>
<evidence type="ECO:0000313" key="2">
    <source>
        <dbReference type="Proteomes" id="UP000485058"/>
    </source>
</evidence>
<name>A0A699YH99_HAELA</name>